<evidence type="ECO:0000313" key="1">
    <source>
        <dbReference type="EMBL" id="AVX04344.1"/>
    </source>
</evidence>
<dbReference type="AlphaFoldDB" id="A0A2R4MEK1"/>
<reference evidence="1 2" key="1">
    <citation type="submission" date="2017-05" db="EMBL/GenBank/DDBJ databases">
        <title>Genome Analysis of Maritalea myrionectae HL2708#5.</title>
        <authorList>
            <consortium name="Cotde Inc.-PKNU"/>
            <person name="Jang D."/>
            <person name="Oh H.-M."/>
        </authorList>
    </citation>
    <scope>NUCLEOTIDE SEQUENCE [LARGE SCALE GENOMIC DNA]</scope>
    <source>
        <strain evidence="1 2">HL2708#5</strain>
    </source>
</reference>
<dbReference type="EMBL" id="CP021330">
    <property type="protein sequence ID" value="AVX04344.1"/>
    <property type="molecule type" value="Genomic_DNA"/>
</dbReference>
<sequence length="135" mass="15117">MTVIQHGRDSFEDTIDKAFGYQIQTDDEFCTRLWSSLTNIEWLSGEKIVSYSFREAGGLIAGIREDGSYIDWYCSGPAASVDDHIAETLKQHGWRWQHVKTDGPVVTVDDFEALVQKEGVMSALRGIGAIQIKTC</sequence>
<gene>
    <name evidence="1" type="ORF">MXMO3_01819</name>
</gene>
<evidence type="ECO:0000313" key="2">
    <source>
        <dbReference type="Proteomes" id="UP000258927"/>
    </source>
</evidence>
<accession>A0A2R4MEK1</accession>
<keyword evidence="2" id="KW-1185">Reference proteome</keyword>
<proteinExistence type="predicted"/>
<organism evidence="1 2">
    <name type="scientific">Maritalea myrionectae</name>
    <dbReference type="NCBI Taxonomy" id="454601"/>
    <lineage>
        <taxon>Bacteria</taxon>
        <taxon>Pseudomonadati</taxon>
        <taxon>Pseudomonadota</taxon>
        <taxon>Alphaproteobacteria</taxon>
        <taxon>Hyphomicrobiales</taxon>
        <taxon>Devosiaceae</taxon>
        <taxon>Maritalea</taxon>
    </lineage>
</organism>
<dbReference type="Proteomes" id="UP000258927">
    <property type="component" value="Chromosome"/>
</dbReference>
<protein>
    <submittedName>
        <fullName evidence="1">Uncharacterized protein</fullName>
    </submittedName>
</protein>
<name>A0A2R4MEK1_9HYPH</name>
<dbReference type="KEGG" id="mmyr:MXMO3_01819"/>
<dbReference type="RefSeq" id="WP_117395674.1">
    <property type="nucleotide sequence ID" value="NZ_CP021330.1"/>
</dbReference>